<protein>
    <submittedName>
        <fullName evidence="17">Cell division protease ftsH</fullName>
    </submittedName>
</protein>
<dbReference type="Proteomes" id="UP001055439">
    <property type="component" value="Chromosome 8"/>
</dbReference>
<dbReference type="EMBL" id="CP097510">
    <property type="protein sequence ID" value="URE32792.1"/>
    <property type="molecule type" value="Genomic_DNA"/>
</dbReference>
<reference evidence="17" key="1">
    <citation type="submission" date="2022-05" db="EMBL/GenBank/DDBJ databases">
        <title>The Musa troglodytarum L. genome provides insights into the mechanism of non-climacteric behaviour and enrichment of carotenoids.</title>
        <authorList>
            <person name="Wang J."/>
        </authorList>
    </citation>
    <scope>NUCLEOTIDE SEQUENCE</scope>
    <source>
        <tissue evidence="17">Leaf</tissue>
    </source>
</reference>
<dbReference type="CDD" id="cd19501">
    <property type="entry name" value="RecA-like_FtsH"/>
    <property type="match status" value="1"/>
</dbReference>
<evidence type="ECO:0000256" key="10">
    <source>
        <dbReference type="ARBA" id="ARBA00022833"/>
    </source>
</evidence>
<keyword evidence="9" id="KW-0378">Hydrolase</keyword>
<gene>
    <name evidence="17" type="ORF">MUK42_05851</name>
</gene>
<evidence type="ECO:0000256" key="4">
    <source>
        <dbReference type="ARBA" id="ARBA00010044"/>
    </source>
</evidence>
<evidence type="ECO:0000313" key="17">
    <source>
        <dbReference type="EMBL" id="URE32792.1"/>
    </source>
</evidence>
<dbReference type="PANTHER" id="PTHR43655">
    <property type="entry name" value="ATP-DEPENDENT PROTEASE"/>
    <property type="match status" value="1"/>
</dbReference>
<dbReference type="OrthoDB" id="1413014at2759"/>
<keyword evidence="8" id="KW-0547">Nucleotide-binding</keyword>
<keyword evidence="17" id="KW-0132">Cell division</keyword>
<dbReference type="FunFam" id="3.40.50.300:FF:000001">
    <property type="entry name" value="ATP-dependent zinc metalloprotease FtsH"/>
    <property type="match status" value="1"/>
</dbReference>
<keyword evidence="18" id="KW-1185">Reference proteome</keyword>
<keyword evidence="7" id="KW-0479">Metal-binding</keyword>
<evidence type="ECO:0000259" key="16">
    <source>
        <dbReference type="SMART" id="SM00382"/>
    </source>
</evidence>
<dbReference type="SUPFAM" id="SSF140990">
    <property type="entry name" value="FtsH protease domain-like"/>
    <property type="match status" value="1"/>
</dbReference>
<evidence type="ECO:0000256" key="5">
    <source>
        <dbReference type="ARBA" id="ARBA00010550"/>
    </source>
</evidence>
<dbReference type="Gene3D" id="1.20.58.760">
    <property type="entry name" value="Peptidase M41"/>
    <property type="match status" value="1"/>
</dbReference>
<evidence type="ECO:0000256" key="12">
    <source>
        <dbReference type="ARBA" id="ARBA00022946"/>
    </source>
</evidence>
<dbReference type="Gene3D" id="3.40.50.300">
    <property type="entry name" value="P-loop containing nucleotide triphosphate hydrolases"/>
    <property type="match status" value="1"/>
</dbReference>
<organism evidence="17 18">
    <name type="scientific">Musa troglodytarum</name>
    <name type="common">fe'i banana</name>
    <dbReference type="NCBI Taxonomy" id="320322"/>
    <lineage>
        <taxon>Eukaryota</taxon>
        <taxon>Viridiplantae</taxon>
        <taxon>Streptophyta</taxon>
        <taxon>Embryophyta</taxon>
        <taxon>Tracheophyta</taxon>
        <taxon>Spermatophyta</taxon>
        <taxon>Magnoliopsida</taxon>
        <taxon>Liliopsida</taxon>
        <taxon>Zingiberales</taxon>
        <taxon>Musaceae</taxon>
        <taxon>Musa</taxon>
    </lineage>
</organism>
<dbReference type="GO" id="GO:0005524">
    <property type="term" value="F:ATP binding"/>
    <property type="evidence" value="ECO:0007669"/>
    <property type="project" value="UniProtKB-KW"/>
</dbReference>
<dbReference type="InterPro" id="IPR050928">
    <property type="entry name" value="ATP-dep_Zn_Metalloprotease"/>
</dbReference>
<dbReference type="GO" id="GO:0051301">
    <property type="term" value="P:cell division"/>
    <property type="evidence" value="ECO:0007669"/>
    <property type="project" value="UniProtKB-KW"/>
</dbReference>
<dbReference type="AlphaFoldDB" id="A0A9E7HMB5"/>
<dbReference type="InterPro" id="IPR027417">
    <property type="entry name" value="P-loop_NTPase"/>
</dbReference>
<evidence type="ECO:0000256" key="7">
    <source>
        <dbReference type="ARBA" id="ARBA00022723"/>
    </source>
</evidence>
<evidence type="ECO:0000256" key="13">
    <source>
        <dbReference type="ARBA" id="ARBA00023049"/>
    </source>
</evidence>
<dbReference type="InterPro" id="IPR041569">
    <property type="entry name" value="AAA_lid_3"/>
</dbReference>
<dbReference type="SMART" id="SM00382">
    <property type="entry name" value="AAA"/>
    <property type="match status" value="1"/>
</dbReference>
<name>A0A9E7HMB5_9LILI</name>
<comment type="subcellular location">
    <subcellularLocation>
        <location evidence="3">Mitochondrion</location>
    </subcellularLocation>
</comment>
<comment type="similarity">
    <text evidence="5">In the N-terminal section; belongs to the AAA ATPase family.</text>
</comment>
<dbReference type="InterPro" id="IPR003593">
    <property type="entry name" value="AAA+_ATPase"/>
</dbReference>
<feature type="region of interest" description="Disordered" evidence="15">
    <location>
        <begin position="470"/>
        <end position="502"/>
    </location>
</feature>
<evidence type="ECO:0000256" key="3">
    <source>
        <dbReference type="ARBA" id="ARBA00004173"/>
    </source>
</evidence>
<sequence>MTAHKDGKRFAKKIPVTKMDKNSKIARRGNRGIFNIGKAHVTKMDKNSKIKVYFKDVAGCDETKQEIMEFVHFLKNPKKYEELGAKIPKGALLVGPPGTGKTLLAKATAGESDVPFLSISGSDFMEMFVGVGPSRVRNLFQEARQCAPSIIFIDEIDAIGRARGRGGFSGSNDEQESTLNQLLVEMDGFGTTSGVVVLADKPDIKGREQIFRIYLKRIKLDNDPSFYSQRLAALTPGFAGADIANVCNEAALVAARSEETQVTMLHFEAAIDRIIGLSVVISKLERRTVAYHEAGHAVAGWFLEHAEPLLKVTIVPRGTAALGFAQYVPNENLLMTKEQLFDMTCMTLGGRASEEVLLGKISTGAQNDLEKVTKMTYAQVAVYGFSDKVGLLSFPQREDGFEMTKPYSSKTGAIIDNEVREWISKAYEKTVELIKEHKDHVAQVAELLLQKEVLHQDDLVQVLGQRPFKSSEPTNYDRFKQGFQEEDENRSLETLDEEVVPT</sequence>
<evidence type="ECO:0000313" key="18">
    <source>
        <dbReference type="Proteomes" id="UP001055439"/>
    </source>
</evidence>
<dbReference type="InterPro" id="IPR000642">
    <property type="entry name" value="Peptidase_M41"/>
</dbReference>
<dbReference type="FunFam" id="1.10.8.60:FF:000019">
    <property type="entry name" value="AFG3-like AAA ATPase 2"/>
    <property type="match status" value="1"/>
</dbReference>
<evidence type="ECO:0000256" key="8">
    <source>
        <dbReference type="ARBA" id="ARBA00022741"/>
    </source>
</evidence>
<dbReference type="PANTHER" id="PTHR43655:SF2">
    <property type="entry name" value="AFG3 LIKE MATRIX AAA PEPTIDASE SUBUNIT 2, ISOFORM A"/>
    <property type="match status" value="1"/>
</dbReference>
<dbReference type="Gene3D" id="1.10.8.60">
    <property type="match status" value="1"/>
</dbReference>
<keyword evidence="14" id="KW-0496">Mitochondrion</keyword>
<comment type="similarity">
    <text evidence="4">In the C-terminal section; belongs to the peptidase M41 family.</text>
</comment>
<dbReference type="GO" id="GO:0016887">
    <property type="term" value="F:ATP hydrolysis activity"/>
    <property type="evidence" value="ECO:0007669"/>
    <property type="project" value="InterPro"/>
</dbReference>
<keyword evidence="13" id="KW-0482">Metalloprotease</keyword>
<evidence type="ECO:0000256" key="2">
    <source>
        <dbReference type="ARBA" id="ARBA00003497"/>
    </source>
</evidence>
<keyword evidence="12" id="KW-0809">Transit peptide</keyword>
<keyword evidence="6 17" id="KW-0645">Protease</keyword>
<dbReference type="GO" id="GO:0046872">
    <property type="term" value="F:metal ion binding"/>
    <property type="evidence" value="ECO:0007669"/>
    <property type="project" value="UniProtKB-KW"/>
</dbReference>
<evidence type="ECO:0000256" key="6">
    <source>
        <dbReference type="ARBA" id="ARBA00022670"/>
    </source>
</evidence>
<proteinExistence type="inferred from homology"/>
<dbReference type="Pfam" id="PF00004">
    <property type="entry name" value="AAA"/>
    <property type="match status" value="1"/>
</dbReference>
<dbReference type="GO" id="GO:0034982">
    <property type="term" value="P:mitochondrial protein processing"/>
    <property type="evidence" value="ECO:0007669"/>
    <property type="project" value="TreeGrafter"/>
</dbReference>
<dbReference type="InterPro" id="IPR003959">
    <property type="entry name" value="ATPase_AAA_core"/>
</dbReference>
<feature type="compositionally biased region" description="Acidic residues" evidence="15">
    <location>
        <begin position="484"/>
        <end position="502"/>
    </location>
</feature>
<feature type="domain" description="AAA+ ATPase" evidence="16">
    <location>
        <begin position="87"/>
        <end position="219"/>
    </location>
</feature>
<keyword evidence="11" id="KW-0067">ATP-binding</keyword>
<accession>A0A9E7HMB5</accession>
<evidence type="ECO:0000256" key="1">
    <source>
        <dbReference type="ARBA" id="ARBA00001947"/>
    </source>
</evidence>
<dbReference type="GO" id="GO:0004222">
    <property type="term" value="F:metalloendopeptidase activity"/>
    <property type="evidence" value="ECO:0007669"/>
    <property type="project" value="InterPro"/>
</dbReference>
<dbReference type="Pfam" id="PF17862">
    <property type="entry name" value="AAA_lid_3"/>
    <property type="match status" value="1"/>
</dbReference>
<evidence type="ECO:0000256" key="15">
    <source>
        <dbReference type="SAM" id="MobiDB-lite"/>
    </source>
</evidence>
<comment type="cofactor">
    <cofactor evidence="1">
        <name>Zn(2+)</name>
        <dbReference type="ChEBI" id="CHEBI:29105"/>
    </cofactor>
</comment>
<dbReference type="GO" id="GO:0004176">
    <property type="term" value="F:ATP-dependent peptidase activity"/>
    <property type="evidence" value="ECO:0007669"/>
    <property type="project" value="InterPro"/>
</dbReference>
<keyword evidence="17" id="KW-0131">Cell cycle</keyword>
<dbReference type="Pfam" id="PF01434">
    <property type="entry name" value="Peptidase_M41"/>
    <property type="match status" value="1"/>
</dbReference>
<dbReference type="SUPFAM" id="SSF52540">
    <property type="entry name" value="P-loop containing nucleoside triphosphate hydrolases"/>
    <property type="match status" value="1"/>
</dbReference>
<keyword evidence="10" id="KW-0862">Zinc</keyword>
<evidence type="ECO:0000256" key="9">
    <source>
        <dbReference type="ARBA" id="ARBA00022801"/>
    </source>
</evidence>
<comment type="function">
    <text evidence="2">Probable ATP-dependent zinc metallopeptidase.</text>
</comment>
<dbReference type="GO" id="GO:0005745">
    <property type="term" value="C:m-AAA complex"/>
    <property type="evidence" value="ECO:0007669"/>
    <property type="project" value="TreeGrafter"/>
</dbReference>
<evidence type="ECO:0000256" key="11">
    <source>
        <dbReference type="ARBA" id="ARBA00022840"/>
    </source>
</evidence>
<dbReference type="FunFam" id="1.20.58.760:FF:000005">
    <property type="entry name" value="ATP-dependent zinc metalloprotease FTSH 10, mitochondrial"/>
    <property type="match status" value="1"/>
</dbReference>
<evidence type="ECO:0000256" key="14">
    <source>
        <dbReference type="ARBA" id="ARBA00023128"/>
    </source>
</evidence>
<dbReference type="InterPro" id="IPR037219">
    <property type="entry name" value="Peptidase_M41-like"/>
</dbReference>
<dbReference type="GO" id="GO:0009535">
    <property type="term" value="C:chloroplast thylakoid membrane"/>
    <property type="evidence" value="ECO:0007669"/>
    <property type="project" value="TreeGrafter"/>
</dbReference>